<dbReference type="Proteomes" id="UP001500707">
    <property type="component" value="Unassembled WGS sequence"/>
</dbReference>
<reference evidence="2" key="1">
    <citation type="journal article" date="2019" name="Int. J. Syst. Evol. Microbiol.">
        <title>The Global Catalogue of Microorganisms (GCM) 10K type strain sequencing project: providing services to taxonomists for standard genome sequencing and annotation.</title>
        <authorList>
            <consortium name="The Broad Institute Genomics Platform"/>
            <consortium name="The Broad Institute Genome Sequencing Center for Infectious Disease"/>
            <person name="Wu L."/>
            <person name="Ma J."/>
        </authorList>
    </citation>
    <scope>NUCLEOTIDE SEQUENCE [LARGE SCALE GENOMIC DNA]</scope>
    <source>
        <strain evidence="2">JCM 17656</strain>
    </source>
</reference>
<name>A0ABP6V3D0_9ACTN</name>
<accession>A0ABP6V3D0</accession>
<sequence length="71" mass="7998">MHVDVLAQHEVRVRVLGEDLPVDTEEFGQVRIGDAPHGQRPIAAVGEKRLISAATQKRETFLRYSHQLPPM</sequence>
<protein>
    <submittedName>
        <fullName evidence="1">Uncharacterized protein</fullName>
    </submittedName>
</protein>
<evidence type="ECO:0000313" key="2">
    <source>
        <dbReference type="Proteomes" id="UP001500707"/>
    </source>
</evidence>
<dbReference type="EMBL" id="BAABCE010000001">
    <property type="protein sequence ID" value="GAA3525446.1"/>
    <property type="molecule type" value="Genomic_DNA"/>
</dbReference>
<organism evidence="1 2">
    <name type="scientific">Streptomyces osmaniensis</name>
    <dbReference type="NCBI Taxonomy" id="593134"/>
    <lineage>
        <taxon>Bacteria</taxon>
        <taxon>Bacillati</taxon>
        <taxon>Actinomycetota</taxon>
        <taxon>Actinomycetes</taxon>
        <taxon>Kitasatosporales</taxon>
        <taxon>Streptomycetaceae</taxon>
        <taxon>Streptomyces</taxon>
    </lineage>
</organism>
<gene>
    <name evidence="1" type="ORF">GCM10022295_04360</name>
</gene>
<comment type="caution">
    <text evidence="1">The sequence shown here is derived from an EMBL/GenBank/DDBJ whole genome shotgun (WGS) entry which is preliminary data.</text>
</comment>
<evidence type="ECO:0000313" key="1">
    <source>
        <dbReference type="EMBL" id="GAA3525446.1"/>
    </source>
</evidence>
<proteinExistence type="predicted"/>
<keyword evidence="2" id="KW-1185">Reference proteome</keyword>